<name>A0A177W7E7_BATDL</name>
<evidence type="ECO:0000313" key="4">
    <source>
        <dbReference type="Proteomes" id="UP000077115"/>
    </source>
</evidence>
<reference evidence="3 4" key="2">
    <citation type="submission" date="2016-05" db="EMBL/GenBank/DDBJ databases">
        <title>Lineage-specific infection strategies underlie the spectrum of fungal disease in amphibians.</title>
        <authorList>
            <person name="Cuomo C.A."/>
            <person name="Farrer R.A."/>
            <person name="James T."/>
            <person name="Longcore J."/>
            <person name="Birren B."/>
        </authorList>
    </citation>
    <scope>NUCLEOTIDE SEQUENCE [LARGE SCALE GENOMIC DNA]</scope>
    <source>
        <strain evidence="3 4">JEL423</strain>
    </source>
</reference>
<sequence length="685" mass="76823">MDAPTQLMDDVSTNDSIERPSHSGVNGKIPITISTTGLEHSQQQPSTSSNHMPSSTSTATTLSSSIHSAGSLPLIHLSKMIDPSLPEYKQIQTSREEILKLLDMTIPGDDVEVAATTHSLKTTPSHSSMHDHLNTSIPSVSAMPDAISHDTDTSCSQPTYKHHSIGGCVRVHQDNDGDLDSFNDDNRDACGNDYRTFSYSNQKTRYHHAPSQGGICLNAHQRYACARLLRNLKVYRAACSRTNQDEIDDFVQQELDAALSIIKELVEVKSAHENELEKIRNDYSTLYSYHDNLKADNDDLQVNRDTLRDERDGLVAAIEQSNADLKRAKIAATQSVSELTVAKTQLADRETYIQSLERQLQLSTEVRVPCELTSSVAPVDNAVSDSAADMTAAQHVIWSLQQELQVLQNAYETMKQQSETTEARQISKASECEQLSQLVSVYEEERLQYETRIAELTEIQTTSQLASMVETTKVDSPIQMQLKADLLKTQGELELVKQQLETTRQEHHEFKLMDDEIKTAEKKRFMTENTVLKQENNGLSAIIESMKVSEAKLVHDNQMLEAKQTGLQNEISNLRDKSICTLQKDSTIAQLTRDLKSTLKELDIVKHQLEEHETEYKKEAEKEIKLLTEHQEELKSQFLDVLSKASDAYSALSSADLAIQQHPLLGRVLDRLSEIEHEGLSLTWL</sequence>
<feature type="compositionally biased region" description="Low complexity" evidence="2">
    <location>
        <begin position="46"/>
        <end position="64"/>
    </location>
</feature>
<dbReference type="Proteomes" id="UP000077115">
    <property type="component" value="Unassembled WGS sequence"/>
</dbReference>
<feature type="region of interest" description="Disordered" evidence="2">
    <location>
        <begin position="1"/>
        <end position="64"/>
    </location>
</feature>
<reference evidence="3 4" key="1">
    <citation type="submission" date="2006-10" db="EMBL/GenBank/DDBJ databases">
        <title>The Genome Sequence of Batrachochytrium dendrobatidis JEL423.</title>
        <authorList>
            <consortium name="The Broad Institute Genome Sequencing Platform"/>
            <person name="Birren B."/>
            <person name="Lander E."/>
            <person name="Galagan J."/>
            <person name="Cuomo C."/>
            <person name="Devon K."/>
            <person name="Jaffe D."/>
            <person name="Butler J."/>
            <person name="Alvarez P."/>
            <person name="Gnerre S."/>
            <person name="Grabherr M."/>
            <person name="Kleber M."/>
            <person name="Mauceli E."/>
            <person name="Brockman W."/>
            <person name="Young S."/>
            <person name="LaButti K."/>
            <person name="Sykes S."/>
            <person name="DeCaprio D."/>
            <person name="Crawford M."/>
            <person name="Koehrsen M."/>
            <person name="Engels R."/>
            <person name="Montgomery P."/>
            <person name="Pearson M."/>
            <person name="Howarth C."/>
            <person name="Larson L."/>
            <person name="White J."/>
            <person name="O'Leary S."/>
            <person name="Kodira C."/>
            <person name="Zeng Q."/>
            <person name="Yandava C."/>
            <person name="Alvarado L."/>
            <person name="Longcore J."/>
            <person name="James T."/>
        </authorList>
    </citation>
    <scope>NUCLEOTIDE SEQUENCE [LARGE SCALE GENOMIC DNA]</scope>
    <source>
        <strain evidence="3 4">JEL423</strain>
    </source>
</reference>
<evidence type="ECO:0000256" key="1">
    <source>
        <dbReference type="SAM" id="Coils"/>
    </source>
</evidence>
<evidence type="ECO:0000313" key="3">
    <source>
        <dbReference type="EMBL" id="OAJ35989.1"/>
    </source>
</evidence>
<organism evidence="3 4">
    <name type="scientific">Batrachochytrium dendrobatidis (strain JEL423)</name>
    <dbReference type="NCBI Taxonomy" id="403673"/>
    <lineage>
        <taxon>Eukaryota</taxon>
        <taxon>Fungi</taxon>
        <taxon>Fungi incertae sedis</taxon>
        <taxon>Chytridiomycota</taxon>
        <taxon>Chytridiomycota incertae sedis</taxon>
        <taxon>Chytridiomycetes</taxon>
        <taxon>Rhizophydiales</taxon>
        <taxon>Rhizophydiales incertae sedis</taxon>
        <taxon>Batrachochytrium</taxon>
    </lineage>
</organism>
<feature type="coiled-coil region" evidence="1">
    <location>
        <begin position="262"/>
        <end position="310"/>
    </location>
</feature>
<dbReference type="AlphaFoldDB" id="A0A177W7E7"/>
<feature type="compositionally biased region" description="Polar residues" evidence="2">
    <location>
        <begin position="32"/>
        <end position="45"/>
    </location>
</feature>
<protein>
    <submittedName>
        <fullName evidence="3">Uncharacterized protein</fullName>
    </submittedName>
</protein>
<keyword evidence="1" id="KW-0175">Coiled coil</keyword>
<proteinExistence type="predicted"/>
<accession>A0A177W7E7</accession>
<dbReference type="VEuPathDB" id="FungiDB:BDEG_20209"/>
<gene>
    <name evidence="3" type="ORF">BDEG_20209</name>
</gene>
<dbReference type="EMBL" id="DS022300">
    <property type="protein sequence ID" value="OAJ35989.1"/>
    <property type="molecule type" value="Genomic_DNA"/>
</dbReference>
<dbReference type="OrthoDB" id="10612981at2759"/>
<feature type="coiled-coil region" evidence="1">
    <location>
        <begin position="557"/>
        <end position="637"/>
    </location>
</feature>
<feature type="coiled-coil region" evidence="1">
    <location>
        <begin position="397"/>
        <end position="459"/>
    </location>
</feature>
<evidence type="ECO:0000256" key="2">
    <source>
        <dbReference type="SAM" id="MobiDB-lite"/>
    </source>
</evidence>